<dbReference type="Proteomes" id="UP000199548">
    <property type="component" value="Unassembled WGS sequence"/>
</dbReference>
<reference evidence="1 2" key="1">
    <citation type="submission" date="2016-10" db="EMBL/GenBank/DDBJ databases">
        <authorList>
            <person name="de Groot N.N."/>
        </authorList>
    </citation>
    <scope>NUCLEOTIDE SEQUENCE [LARGE SCALE GENOMIC DNA]</scope>
    <source>
        <strain evidence="1 2">LMG 23650</strain>
    </source>
</reference>
<dbReference type="STRING" id="420953.SAMN05192543_106164"/>
<evidence type="ECO:0000313" key="2">
    <source>
        <dbReference type="Proteomes" id="UP000199548"/>
    </source>
</evidence>
<sequence length="118" mass="13141">MNESRVTWLEAQVIEEQVEFTLVELCRATGASEEQLALWVAEGVVEVRTTDARATRFGGDALHRVLTAQRLTRDFQINAAGIALALDLLDEIAALRSQLLSRSTFVSGRRRFKFHPGA</sequence>
<gene>
    <name evidence="1" type="ORF">SAMN05192543_106164</name>
</gene>
<keyword evidence="2" id="KW-1185">Reference proteome</keyword>
<proteinExistence type="predicted"/>
<dbReference type="AlphaFoldDB" id="A0A1I3Q1W3"/>
<name>A0A1I3Q1W3_9BURK</name>
<dbReference type="Gene3D" id="1.10.1660.10">
    <property type="match status" value="1"/>
</dbReference>
<accession>A0A1I3Q1W3</accession>
<dbReference type="RefSeq" id="WP_091015179.1">
    <property type="nucleotide sequence ID" value="NZ_CP041743.1"/>
</dbReference>
<protein>
    <submittedName>
        <fullName evidence="1">Chaperone modulatory protein CbpM</fullName>
    </submittedName>
</protein>
<dbReference type="EMBL" id="FOQU01000006">
    <property type="protein sequence ID" value="SFJ27447.1"/>
    <property type="molecule type" value="Genomic_DNA"/>
</dbReference>
<evidence type="ECO:0000313" key="1">
    <source>
        <dbReference type="EMBL" id="SFJ27447.1"/>
    </source>
</evidence>
<organism evidence="1 2">
    <name type="scientific">Paraburkholderia megapolitana</name>
    <dbReference type="NCBI Taxonomy" id="420953"/>
    <lineage>
        <taxon>Bacteria</taxon>
        <taxon>Pseudomonadati</taxon>
        <taxon>Pseudomonadota</taxon>
        <taxon>Betaproteobacteria</taxon>
        <taxon>Burkholderiales</taxon>
        <taxon>Burkholderiaceae</taxon>
        <taxon>Paraburkholderia</taxon>
    </lineage>
</organism>
<dbReference type="OrthoDB" id="8562553at2"/>
<dbReference type="Pfam" id="PF13591">
    <property type="entry name" value="MerR_2"/>
    <property type="match status" value="1"/>
</dbReference>